<dbReference type="SUPFAM" id="SSF51445">
    <property type="entry name" value="(Trans)glycosidases"/>
    <property type="match status" value="1"/>
</dbReference>
<comment type="caution">
    <text evidence="2">The sequence shown here is derived from an EMBL/GenBank/DDBJ whole genome shotgun (WGS) entry which is preliminary data.</text>
</comment>
<evidence type="ECO:0000259" key="1">
    <source>
        <dbReference type="Pfam" id="PF16116"/>
    </source>
</evidence>
<dbReference type="Proteomes" id="UP000260991">
    <property type="component" value="Unassembled WGS sequence"/>
</dbReference>
<name>A0A3E2UCI5_9FIRM</name>
<organism evidence="2 3">
    <name type="scientific">Faecalibacterium prausnitzii</name>
    <dbReference type="NCBI Taxonomy" id="853"/>
    <lineage>
        <taxon>Bacteria</taxon>
        <taxon>Bacillati</taxon>
        <taxon>Bacillota</taxon>
        <taxon>Clostridia</taxon>
        <taxon>Eubacteriales</taxon>
        <taxon>Oscillospiraceae</taxon>
        <taxon>Faecalibacterium</taxon>
    </lineage>
</organism>
<dbReference type="Gene3D" id="3.20.20.80">
    <property type="entry name" value="Glycosidases"/>
    <property type="match status" value="1"/>
</dbReference>
<evidence type="ECO:0000313" key="2">
    <source>
        <dbReference type="EMBL" id="RGB93933.1"/>
    </source>
</evidence>
<dbReference type="InterPro" id="IPR017853">
    <property type="entry name" value="GH"/>
</dbReference>
<accession>A0A3E2UCI5</accession>
<feature type="domain" description="DUF4832" evidence="1">
    <location>
        <begin position="281"/>
        <end position="410"/>
    </location>
</feature>
<evidence type="ECO:0000313" key="3">
    <source>
        <dbReference type="Proteomes" id="UP000260991"/>
    </source>
</evidence>
<dbReference type="InterPro" id="IPR032267">
    <property type="entry name" value="DUF4832"/>
</dbReference>
<dbReference type="Pfam" id="PF16116">
    <property type="entry name" value="DUF4832"/>
    <property type="match status" value="1"/>
</dbReference>
<gene>
    <name evidence="2" type="ORF">DWZ46_01685</name>
</gene>
<dbReference type="AlphaFoldDB" id="A0A3E2UCI5"/>
<proteinExistence type="predicted"/>
<protein>
    <submittedName>
        <fullName evidence="2">DUF4832 domain-containing protein</fullName>
    </submittedName>
</protein>
<dbReference type="EMBL" id="QVER01000001">
    <property type="protein sequence ID" value="RGB93933.1"/>
    <property type="molecule type" value="Genomic_DNA"/>
</dbReference>
<reference evidence="2 3" key="1">
    <citation type="submission" date="2018-08" db="EMBL/GenBank/DDBJ databases">
        <title>A genome reference for cultivated species of the human gut microbiota.</title>
        <authorList>
            <person name="Zou Y."/>
            <person name="Xue W."/>
            <person name="Luo G."/>
        </authorList>
    </citation>
    <scope>NUCLEOTIDE SEQUENCE [LARGE SCALE GENOMIC DNA]</scope>
    <source>
        <strain evidence="2 3">AF32-8AC</strain>
    </source>
</reference>
<sequence>MSPSSSITGSIMGKISRILAAGLCLLWMGAAMTTSTTKTRTYAADDSAFPNAQIGYAPMIDTAEAGDAALRYLELTWREAEPEEGVYAWEAISEKYDFASLREQGIHLVLRFVCDVPGQETHLDIPDWLYAQTKDGSWYDTDYGKGYSPNYANVVFRAAHHRVLYALAEFLGTDGFASYVELGSLGHWGEWHIKSEDGLVSMPDETIRDEYAADYLAAFPTAKLLMRRPFRFAAEQSLGLYNDMTGEEKDTMEWLGWIAEGGWYGSDPNALTPMPDFWQDAPVGGEFTSSLSMQDMLGKELPRTLHLLEASHMSFLGPKTASIKYAKGYNAVLKQLGYRLRVTELKLTPCADGVYAELTVANKGAAPFYWEWPVNLYVEDAAGSTLYTARLPLSLPELMPGKSQKVSVTLEGANAQELLCGGWKRLFRSPKHLTIGIVDPMTSRDAVRFAMKAARKNGRTVLL</sequence>